<comment type="caution">
    <text evidence="2">The sequence shown here is derived from an EMBL/GenBank/DDBJ whole genome shotgun (WGS) entry which is preliminary data.</text>
</comment>
<evidence type="ECO:0000313" key="3">
    <source>
        <dbReference type="Proteomes" id="UP000198211"/>
    </source>
</evidence>
<sequence>MEELLEIPLFAPTAWTHNAFASQVVVDPSLSEAEIQAPWVQDDSVVSEADPEESVGSGDTPAEPSDTALNEESKSEEICEALNEAFFPFFRGGATTEAGSSVVSPRPANDTPATEDPPEEIVLAPFDLLVQIATSQSPASD</sequence>
<gene>
    <name evidence="2" type="ORF">PHMEG_00038694</name>
</gene>
<proteinExistence type="predicted"/>
<reference evidence="3" key="1">
    <citation type="submission" date="2017-03" db="EMBL/GenBank/DDBJ databases">
        <title>Phytopthora megakarya and P. palmivora, two closely related causual agents of cacao black pod achieved similar genome size and gene model numbers by different mechanisms.</title>
        <authorList>
            <person name="Ali S."/>
            <person name="Shao J."/>
            <person name="Larry D.J."/>
            <person name="Kronmiller B."/>
            <person name="Shen D."/>
            <person name="Strem M.D."/>
            <person name="Melnick R.L."/>
            <person name="Guiltinan M.J."/>
            <person name="Tyler B.M."/>
            <person name="Meinhardt L.W."/>
            <person name="Bailey B.A."/>
        </authorList>
    </citation>
    <scope>NUCLEOTIDE SEQUENCE [LARGE SCALE GENOMIC DNA]</scope>
    <source>
        <strain evidence="3">zdho120</strain>
    </source>
</reference>
<organism evidence="2 3">
    <name type="scientific">Phytophthora megakarya</name>
    <dbReference type="NCBI Taxonomy" id="4795"/>
    <lineage>
        <taxon>Eukaryota</taxon>
        <taxon>Sar</taxon>
        <taxon>Stramenopiles</taxon>
        <taxon>Oomycota</taxon>
        <taxon>Peronosporomycetes</taxon>
        <taxon>Peronosporales</taxon>
        <taxon>Peronosporaceae</taxon>
        <taxon>Phytophthora</taxon>
    </lineage>
</organism>
<accession>A0A225UH52</accession>
<dbReference type="AlphaFoldDB" id="A0A225UH52"/>
<evidence type="ECO:0000313" key="2">
    <source>
        <dbReference type="EMBL" id="OWY92348.1"/>
    </source>
</evidence>
<dbReference type="EMBL" id="NBNE01018267">
    <property type="protein sequence ID" value="OWY92348.1"/>
    <property type="molecule type" value="Genomic_DNA"/>
</dbReference>
<feature type="region of interest" description="Disordered" evidence="1">
    <location>
        <begin position="36"/>
        <end position="75"/>
    </location>
</feature>
<dbReference type="Proteomes" id="UP000198211">
    <property type="component" value="Unassembled WGS sequence"/>
</dbReference>
<protein>
    <submittedName>
        <fullName evidence="2">Uncharacterized protein</fullName>
    </submittedName>
</protein>
<name>A0A225UH52_9STRA</name>
<keyword evidence="3" id="KW-1185">Reference proteome</keyword>
<feature type="region of interest" description="Disordered" evidence="1">
    <location>
        <begin position="97"/>
        <end position="118"/>
    </location>
</feature>
<evidence type="ECO:0000256" key="1">
    <source>
        <dbReference type="SAM" id="MobiDB-lite"/>
    </source>
</evidence>